<dbReference type="InterPro" id="IPR027417">
    <property type="entry name" value="P-loop_NTPase"/>
</dbReference>
<sequence length="356" mass="38420">MLERLKRLGRRAPEQMPEDALPVVWLLGKTGAGKSSLVRALTEQTQAEIGDGFRPCTRSATSYDFPADEPLLRFLDTRGLGEAGYDAEEDLKACRGRSHVVLVVCRLDDPVQGMVADALADVARHEPETRAILVLTGADLVPDDDARQRSRRQIEAMMRKAAGRTLPSGVLDLAPETSRDVDGVRELRARLLDTLPAVGLLLARDEAATQEEKAFQSVRRRVLFYAGLAGTTDVAPILGAVSVPATQLAMLRELGQHYGVDWERSTTAAFFGALGLSAGTRFAASYGLRQLAKLIPVYGQTIGAAAAGSISFATTYALGRAAAFFLHARSTGRAPKEAELRDVYARAFKLSSHDAD</sequence>
<name>A0ABW3ZLW4_9RHOB</name>
<feature type="domain" description="G" evidence="1">
    <location>
        <begin position="24"/>
        <end position="134"/>
    </location>
</feature>
<dbReference type="Gene3D" id="3.40.50.300">
    <property type="entry name" value="P-loop containing nucleotide triphosphate hydrolases"/>
    <property type="match status" value="1"/>
</dbReference>
<dbReference type="CDD" id="cd00882">
    <property type="entry name" value="Ras_like_GTPase"/>
    <property type="match status" value="1"/>
</dbReference>
<dbReference type="Proteomes" id="UP001597135">
    <property type="component" value="Unassembled WGS sequence"/>
</dbReference>
<dbReference type="InterPro" id="IPR006073">
    <property type="entry name" value="GTP-bd"/>
</dbReference>
<comment type="caution">
    <text evidence="2">The sequence shown here is derived from an EMBL/GenBank/DDBJ whole genome shotgun (WGS) entry which is preliminary data.</text>
</comment>
<dbReference type="PANTHER" id="PTHR42714">
    <property type="entry name" value="TRNA MODIFICATION GTPASE GTPBP3"/>
    <property type="match status" value="1"/>
</dbReference>
<keyword evidence="3" id="KW-1185">Reference proteome</keyword>
<accession>A0ABW3ZLW4</accession>
<evidence type="ECO:0000313" key="3">
    <source>
        <dbReference type="Proteomes" id="UP001597135"/>
    </source>
</evidence>
<evidence type="ECO:0000313" key="2">
    <source>
        <dbReference type="EMBL" id="MFD1344101.1"/>
    </source>
</evidence>
<dbReference type="RefSeq" id="WP_386805616.1">
    <property type="nucleotide sequence ID" value="NZ_JBHTMU010000038.1"/>
</dbReference>
<organism evidence="2 3">
    <name type="scientific">Litorisediminicola beolgyonensis</name>
    <dbReference type="NCBI Taxonomy" id="1173614"/>
    <lineage>
        <taxon>Bacteria</taxon>
        <taxon>Pseudomonadati</taxon>
        <taxon>Pseudomonadota</taxon>
        <taxon>Alphaproteobacteria</taxon>
        <taxon>Rhodobacterales</taxon>
        <taxon>Paracoccaceae</taxon>
        <taxon>Litorisediminicola</taxon>
    </lineage>
</organism>
<dbReference type="PANTHER" id="PTHR42714:SF6">
    <property type="entry name" value="TRANSLATION INITIATION FACTOR IF-2"/>
    <property type="match status" value="1"/>
</dbReference>
<dbReference type="SUPFAM" id="SSF52540">
    <property type="entry name" value="P-loop containing nucleoside triphosphate hydrolases"/>
    <property type="match status" value="1"/>
</dbReference>
<evidence type="ECO:0000259" key="1">
    <source>
        <dbReference type="Pfam" id="PF01926"/>
    </source>
</evidence>
<dbReference type="EMBL" id="JBHTMU010000038">
    <property type="protein sequence ID" value="MFD1344101.1"/>
    <property type="molecule type" value="Genomic_DNA"/>
</dbReference>
<gene>
    <name evidence="2" type="ORF">ACFQ4E_16850</name>
</gene>
<protein>
    <submittedName>
        <fullName evidence="2">YcjF family protein</fullName>
    </submittedName>
</protein>
<reference evidence="3" key="1">
    <citation type="journal article" date="2019" name="Int. J. Syst. Evol. Microbiol.">
        <title>The Global Catalogue of Microorganisms (GCM) 10K type strain sequencing project: providing services to taxonomists for standard genome sequencing and annotation.</title>
        <authorList>
            <consortium name="The Broad Institute Genomics Platform"/>
            <consortium name="The Broad Institute Genome Sequencing Center for Infectious Disease"/>
            <person name="Wu L."/>
            <person name="Ma J."/>
        </authorList>
    </citation>
    <scope>NUCLEOTIDE SEQUENCE [LARGE SCALE GENOMIC DNA]</scope>
    <source>
        <strain evidence="3">CCUG 62953</strain>
    </source>
</reference>
<proteinExistence type="predicted"/>
<dbReference type="Pfam" id="PF01926">
    <property type="entry name" value="MMR_HSR1"/>
    <property type="match status" value="1"/>
</dbReference>